<sequence>MVDSRAISDASAGSETHVREVLKRLAKKYKIYYLPTTHVFPECKRENILKNTKELGKM</sequence>
<dbReference type="EMBL" id="CP001402">
    <property type="protein sequence ID" value="ACR41597.1"/>
    <property type="molecule type" value="Genomic_DNA"/>
</dbReference>
<evidence type="ECO:0000313" key="1">
    <source>
        <dbReference type="EMBL" id="ACR41597.1"/>
    </source>
</evidence>
<organism evidence="1 2">
    <name type="scientific">Saccharolobus islandicus (strain M.16.4 / Kamchatka #3)</name>
    <name type="common">Sulfolobus islandicus</name>
    <dbReference type="NCBI Taxonomy" id="426118"/>
    <lineage>
        <taxon>Archaea</taxon>
        <taxon>Thermoproteota</taxon>
        <taxon>Thermoprotei</taxon>
        <taxon>Sulfolobales</taxon>
        <taxon>Sulfolobaceae</taxon>
        <taxon>Saccharolobus</taxon>
    </lineage>
</organism>
<dbReference type="GO" id="GO:0016740">
    <property type="term" value="F:transferase activity"/>
    <property type="evidence" value="ECO:0007669"/>
    <property type="project" value="UniProtKB-KW"/>
</dbReference>
<gene>
    <name evidence="1" type="ordered locus">M164_0990</name>
</gene>
<dbReference type="HOGENOM" id="CLU_2968618_0_0_2"/>
<dbReference type="AlphaFoldDB" id="C4KG83"/>
<dbReference type="Proteomes" id="UP000001479">
    <property type="component" value="Chromosome"/>
</dbReference>
<dbReference type="KEGG" id="sid:M164_0990"/>
<accession>C4KG83</accession>
<keyword evidence="1" id="KW-0808">Transferase</keyword>
<name>C4KG83_SACI6</name>
<evidence type="ECO:0000313" key="2">
    <source>
        <dbReference type="Proteomes" id="UP000001479"/>
    </source>
</evidence>
<proteinExistence type="predicted"/>
<reference evidence="1 2" key="1">
    <citation type="journal article" date="2009" name="Proc. Natl. Acad. Sci. U.S.A.">
        <title>Biogeography of the Sulfolobus islandicus pan-genome.</title>
        <authorList>
            <person name="Reno M.L."/>
            <person name="Held N.L."/>
            <person name="Fields C.J."/>
            <person name="Burke P.V."/>
            <person name="Whitaker R.J."/>
        </authorList>
    </citation>
    <scope>NUCLEOTIDE SEQUENCE [LARGE SCALE GENOMIC DNA]</scope>
    <source>
        <strain evidence="2">M.16.4 / Kamchatka #3</strain>
    </source>
</reference>
<protein>
    <submittedName>
        <fullName evidence="1">Glycosyltransferase</fullName>
    </submittedName>
</protein>